<keyword evidence="3" id="KW-1185">Reference proteome</keyword>
<name>A0A084W9S9_ANOSI</name>
<evidence type="ECO:0000313" key="3">
    <source>
        <dbReference type="Proteomes" id="UP000030765"/>
    </source>
</evidence>
<dbReference type="AlphaFoldDB" id="A0A084W9S9"/>
<evidence type="ECO:0000313" key="1">
    <source>
        <dbReference type="EMBL" id="KFB46973.1"/>
    </source>
</evidence>
<dbReference type="Proteomes" id="UP000030765">
    <property type="component" value="Unassembled WGS sequence"/>
</dbReference>
<evidence type="ECO:0000313" key="2">
    <source>
        <dbReference type="EnsemblMetazoa" id="ASIC015009-PA"/>
    </source>
</evidence>
<proteinExistence type="predicted"/>
<gene>
    <name evidence="1" type="ORF">ZHAS_00015009</name>
</gene>
<dbReference type="EMBL" id="KE525325">
    <property type="protein sequence ID" value="KFB46973.1"/>
    <property type="molecule type" value="Genomic_DNA"/>
</dbReference>
<dbReference type="VEuPathDB" id="VectorBase:ASIC015009"/>
<organism evidence="1">
    <name type="scientific">Anopheles sinensis</name>
    <name type="common">Mosquito</name>
    <dbReference type="NCBI Taxonomy" id="74873"/>
    <lineage>
        <taxon>Eukaryota</taxon>
        <taxon>Metazoa</taxon>
        <taxon>Ecdysozoa</taxon>
        <taxon>Arthropoda</taxon>
        <taxon>Hexapoda</taxon>
        <taxon>Insecta</taxon>
        <taxon>Pterygota</taxon>
        <taxon>Neoptera</taxon>
        <taxon>Endopterygota</taxon>
        <taxon>Diptera</taxon>
        <taxon>Nematocera</taxon>
        <taxon>Culicoidea</taxon>
        <taxon>Culicidae</taxon>
        <taxon>Anophelinae</taxon>
        <taxon>Anopheles</taxon>
    </lineage>
</organism>
<sequence>MSQWWQTLSEKTLPVLAAWLGLECVWAGRTLHSAVFRNVPFKGPAAHLQLGPRISSDLVAIDREPGTVEM</sequence>
<reference evidence="2" key="2">
    <citation type="submission" date="2020-05" db="UniProtKB">
        <authorList>
            <consortium name="EnsemblMetazoa"/>
        </authorList>
    </citation>
    <scope>IDENTIFICATION</scope>
</reference>
<dbReference type="EMBL" id="ATLV01021902">
    <property type="status" value="NOT_ANNOTATED_CDS"/>
    <property type="molecule type" value="Genomic_DNA"/>
</dbReference>
<reference evidence="1 3" key="1">
    <citation type="journal article" date="2014" name="BMC Genomics">
        <title>Genome sequence of Anopheles sinensis provides insight into genetics basis of mosquito competence for malaria parasites.</title>
        <authorList>
            <person name="Zhou D."/>
            <person name="Zhang D."/>
            <person name="Ding G."/>
            <person name="Shi L."/>
            <person name="Hou Q."/>
            <person name="Ye Y."/>
            <person name="Xu Y."/>
            <person name="Zhou H."/>
            <person name="Xiong C."/>
            <person name="Li S."/>
            <person name="Yu J."/>
            <person name="Hong S."/>
            <person name="Yu X."/>
            <person name="Zou P."/>
            <person name="Chen C."/>
            <person name="Chang X."/>
            <person name="Wang W."/>
            <person name="Lv Y."/>
            <person name="Sun Y."/>
            <person name="Ma L."/>
            <person name="Shen B."/>
            <person name="Zhu C."/>
        </authorList>
    </citation>
    <scope>NUCLEOTIDE SEQUENCE [LARGE SCALE GENOMIC DNA]</scope>
</reference>
<accession>A0A084W9S9</accession>
<dbReference type="EnsemblMetazoa" id="ASIC015009-RA">
    <property type="protein sequence ID" value="ASIC015009-PA"/>
    <property type="gene ID" value="ASIC015009"/>
</dbReference>
<protein>
    <submittedName>
        <fullName evidence="1 2">Threonine synthase</fullName>
    </submittedName>
</protein>